<keyword evidence="1" id="KW-1133">Transmembrane helix</keyword>
<feature type="non-terminal residue" evidence="2">
    <location>
        <position position="1"/>
    </location>
</feature>
<protein>
    <submittedName>
        <fullName evidence="2">Uncharacterized protein</fullName>
    </submittedName>
</protein>
<dbReference type="AlphaFoldDB" id="S8D3V8"/>
<evidence type="ECO:0000313" key="3">
    <source>
        <dbReference type="Proteomes" id="UP000015453"/>
    </source>
</evidence>
<dbReference type="EMBL" id="AUSU01000084">
    <property type="protein sequence ID" value="EPS74399.1"/>
    <property type="molecule type" value="Genomic_DNA"/>
</dbReference>
<name>S8D3V8_9LAMI</name>
<keyword evidence="3" id="KW-1185">Reference proteome</keyword>
<comment type="caution">
    <text evidence="2">The sequence shown here is derived from an EMBL/GenBank/DDBJ whole genome shotgun (WGS) entry which is preliminary data.</text>
</comment>
<organism evidence="2 3">
    <name type="scientific">Genlisea aurea</name>
    <dbReference type="NCBI Taxonomy" id="192259"/>
    <lineage>
        <taxon>Eukaryota</taxon>
        <taxon>Viridiplantae</taxon>
        <taxon>Streptophyta</taxon>
        <taxon>Embryophyta</taxon>
        <taxon>Tracheophyta</taxon>
        <taxon>Spermatophyta</taxon>
        <taxon>Magnoliopsida</taxon>
        <taxon>eudicotyledons</taxon>
        <taxon>Gunneridae</taxon>
        <taxon>Pentapetalae</taxon>
        <taxon>asterids</taxon>
        <taxon>lamiids</taxon>
        <taxon>Lamiales</taxon>
        <taxon>Lentibulariaceae</taxon>
        <taxon>Genlisea</taxon>
    </lineage>
</organism>
<evidence type="ECO:0000313" key="2">
    <source>
        <dbReference type="EMBL" id="EPS74399.1"/>
    </source>
</evidence>
<feature type="transmembrane region" description="Helical" evidence="1">
    <location>
        <begin position="36"/>
        <end position="52"/>
    </location>
</feature>
<evidence type="ECO:0000256" key="1">
    <source>
        <dbReference type="SAM" id="Phobius"/>
    </source>
</evidence>
<feature type="transmembrane region" description="Helical" evidence="1">
    <location>
        <begin position="12"/>
        <end position="30"/>
    </location>
</feature>
<keyword evidence="1" id="KW-0812">Transmembrane</keyword>
<dbReference type="Proteomes" id="UP000015453">
    <property type="component" value="Unassembled WGS sequence"/>
</dbReference>
<gene>
    <name evidence="2" type="ORF">M569_00362</name>
</gene>
<reference evidence="2 3" key="1">
    <citation type="journal article" date="2013" name="BMC Genomics">
        <title>The miniature genome of a carnivorous plant Genlisea aurea contains a low number of genes and short non-coding sequences.</title>
        <authorList>
            <person name="Leushkin E.V."/>
            <person name="Sutormin R.A."/>
            <person name="Nabieva E.R."/>
            <person name="Penin A.A."/>
            <person name="Kondrashov A.S."/>
            <person name="Logacheva M.D."/>
        </authorList>
    </citation>
    <scope>NUCLEOTIDE SEQUENCE [LARGE SCALE GENOMIC DNA]</scope>
</reference>
<sequence>VKDLLFLTRIFIFLLSPMPLLRLILLLLFYLNPRIADVRSTFLLFFLFFSFFEKKRKNKRKVESG</sequence>
<keyword evidence="1" id="KW-0472">Membrane</keyword>
<proteinExistence type="predicted"/>
<accession>S8D3V8</accession>